<dbReference type="InterPro" id="IPR056789">
    <property type="entry name" value="LRR_R13L1-DRL21"/>
</dbReference>
<evidence type="ECO:0000313" key="3">
    <source>
        <dbReference type="Proteomes" id="UP001396334"/>
    </source>
</evidence>
<reference evidence="2 3" key="1">
    <citation type="journal article" date="2024" name="G3 (Bethesda)">
        <title>Genome assembly of Hibiscus sabdariffa L. provides insights into metabolisms of medicinal natural products.</title>
        <authorList>
            <person name="Kim T."/>
        </authorList>
    </citation>
    <scope>NUCLEOTIDE SEQUENCE [LARGE SCALE GENOMIC DNA]</scope>
    <source>
        <strain evidence="2">TK-2024</strain>
        <tissue evidence="2">Old leaves</tissue>
    </source>
</reference>
<dbReference type="SUPFAM" id="SSF52047">
    <property type="entry name" value="RNI-like"/>
    <property type="match status" value="1"/>
</dbReference>
<organism evidence="2 3">
    <name type="scientific">Hibiscus sabdariffa</name>
    <name type="common">roselle</name>
    <dbReference type="NCBI Taxonomy" id="183260"/>
    <lineage>
        <taxon>Eukaryota</taxon>
        <taxon>Viridiplantae</taxon>
        <taxon>Streptophyta</taxon>
        <taxon>Embryophyta</taxon>
        <taxon>Tracheophyta</taxon>
        <taxon>Spermatophyta</taxon>
        <taxon>Magnoliopsida</taxon>
        <taxon>eudicotyledons</taxon>
        <taxon>Gunneridae</taxon>
        <taxon>Pentapetalae</taxon>
        <taxon>rosids</taxon>
        <taxon>malvids</taxon>
        <taxon>Malvales</taxon>
        <taxon>Malvaceae</taxon>
        <taxon>Malvoideae</taxon>
        <taxon>Hibiscus</taxon>
    </lineage>
</organism>
<name>A0ABR2R468_9ROSI</name>
<dbReference type="Pfam" id="PF25019">
    <property type="entry name" value="LRR_R13L1-DRL21"/>
    <property type="match status" value="1"/>
</dbReference>
<evidence type="ECO:0000313" key="2">
    <source>
        <dbReference type="EMBL" id="KAK9007727.1"/>
    </source>
</evidence>
<dbReference type="InterPro" id="IPR032675">
    <property type="entry name" value="LRR_dom_sf"/>
</dbReference>
<dbReference type="EMBL" id="JBBPBN010000026">
    <property type="protein sequence ID" value="KAK9007727.1"/>
    <property type="molecule type" value="Genomic_DNA"/>
</dbReference>
<sequence length="364" mass="40586">MPVGLGQLTCLRKLSMFVVGKGRGGGIDELKELALEGELSITGLLCNVKNSTEAKNANLIEKKNLRSLGLSWCSKESTHQQHGNDEEILNALRPHRSLKKLWITDYQGVRFPNWLMDLLLPNLVEISLLYCGRCDQLPPLGKLRFLKFLFISGMGAVKRIDSGFYGDMESCFPSLEVLELDGAGCLEEWRTMNGGDHFPVLTSLSIRGCCPKLVKLPMLQSLKELFVENANDTLLKSLMMNATNLTSLRLFQYGELIMDLPDGLLRNHKQLERLRIDGISLKSSSDLMDNLSSLKRLELDNCRQLESLPRGLQNLSCLDRCGSLVSLAVNGLSSLSSLSIQYCGELSSLTESIQHLSSLRRLRI</sequence>
<proteinExistence type="predicted"/>
<accession>A0ABR2R468</accession>
<gene>
    <name evidence="2" type="ORF">V6N11_074646</name>
</gene>
<dbReference type="PANTHER" id="PTHR47186:SF13">
    <property type="entry name" value="DISEASE RESISTANCE PROTEIN RGA3"/>
    <property type="match status" value="1"/>
</dbReference>
<dbReference type="SUPFAM" id="SSF52058">
    <property type="entry name" value="L domain-like"/>
    <property type="match status" value="1"/>
</dbReference>
<dbReference type="PANTHER" id="PTHR47186">
    <property type="entry name" value="LEUCINE-RICH REPEAT-CONTAINING PROTEIN 57"/>
    <property type="match status" value="1"/>
</dbReference>
<feature type="domain" description="R13L1/DRL21-like LRR repeat region" evidence="1">
    <location>
        <begin position="27"/>
        <end position="154"/>
    </location>
</feature>
<comment type="caution">
    <text evidence="2">The sequence shown here is derived from an EMBL/GenBank/DDBJ whole genome shotgun (WGS) entry which is preliminary data.</text>
</comment>
<protein>
    <recommendedName>
        <fullName evidence="1">R13L1/DRL21-like LRR repeat region domain-containing protein</fullName>
    </recommendedName>
</protein>
<dbReference type="Gene3D" id="3.80.10.10">
    <property type="entry name" value="Ribonuclease Inhibitor"/>
    <property type="match status" value="2"/>
</dbReference>
<keyword evidence="3" id="KW-1185">Reference proteome</keyword>
<dbReference type="Proteomes" id="UP001396334">
    <property type="component" value="Unassembled WGS sequence"/>
</dbReference>
<evidence type="ECO:0000259" key="1">
    <source>
        <dbReference type="Pfam" id="PF25019"/>
    </source>
</evidence>